<sequence length="133" mass="14883">MSDEHKTKVLLLDDEKFLVEMYKIKFEQSGYEVSAFFSAYDALEALRKGYDPDVMLIDITIPNSISGYEFLEMIKKEGLSRYSLKIALTNAGQDAEIARMAELGAHTHLLKANFVPAGIVAAVTEMLKTKRSS</sequence>
<dbReference type="Gene3D" id="3.40.50.2300">
    <property type="match status" value="1"/>
</dbReference>
<dbReference type="Proteomes" id="UP000034273">
    <property type="component" value="Unassembled WGS sequence"/>
</dbReference>
<dbReference type="GO" id="GO:0000160">
    <property type="term" value="P:phosphorelay signal transduction system"/>
    <property type="evidence" value="ECO:0007669"/>
    <property type="project" value="InterPro"/>
</dbReference>
<feature type="domain" description="Response regulatory" evidence="3">
    <location>
        <begin position="8"/>
        <end position="126"/>
    </location>
</feature>
<feature type="modified residue" description="4-aspartylphosphate" evidence="2">
    <location>
        <position position="58"/>
    </location>
</feature>
<dbReference type="SUPFAM" id="SSF52172">
    <property type="entry name" value="CheY-like"/>
    <property type="match status" value="1"/>
</dbReference>
<dbReference type="EMBL" id="LCQW01000012">
    <property type="protein sequence ID" value="KKW24030.1"/>
    <property type="molecule type" value="Genomic_DNA"/>
</dbReference>
<dbReference type="PANTHER" id="PTHR44591">
    <property type="entry name" value="STRESS RESPONSE REGULATOR PROTEIN 1"/>
    <property type="match status" value="1"/>
</dbReference>
<keyword evidence="1 2" id="KW-0597">Phosphoprotein</keyword>
<evidence type="ECO:0000259" key="3">
    <source>
        <dbReference type="PROSITE" id="PS50110"/>
    </source>
</evidence>
<gene>
    <name evidence="4" type="ORF">UY67_C0012G0016</name>
</gene>
<accession>A0A0G1WZI1</accession>
<dbReference type="SMART" id="SM00448">
    <property type="entry name" value="REC"/>
    <property type="match status" value="1"/>
</dbReference>
<comment type="caution">
    <text evidence="4">The sequence shown here is derived from an EMBL/GenBank/DDBJ whole genome shotgun (WGS) entry which is preliminary data.</text>
</comment>
<dbReference type="Pfam" id="PF00072">
    <property type="entry name" value="Response_reg"/>
    <property type="match status" value="1"/>
</dbReference>
<evidence type="ECO:0000313" key="5">
    <source>
        <dbReference type="Proteomes" id="UP000034273"/>
    </source>
</evidence>
<organism evidence="4 5">
    <name type="scientific">Candidatus Kaiserbacteria bacterium GW2011_GWA2_52_12</name>
    <dbReference type="NCBI Taxonomy" id="1618671"/>
    <lineage>
        <taxon>Bacteria</taxon>
        <taxon>Candidatus Kaiseribacteriota</taxon>
    </lineage>
</organism>
<name>A0A0G1WZI1_9BACT</name>
<dbReference type="InterPro" id="IPR001789">
    <property type="entry name" value="Sig_transdc_resp-reg_receiver"/>
</dbReference>
<dbReference type="STRING" id="1618671.UY67_C0012G0016"/>
<protein>
    <submittedName>
        <fullName evidence="4">Two component transcriptional regulator PhoB, winged helix family</fullName>
    </submittedName>
</protein>
<dbReference type="AlphaFoldDB" id="A0A0G1WZI1"/>
<dbReference type="PANTHER" id="PTHR44591:SF3">
    <property type="entry name" value="RESPONSE REGULATORY DOMAIN-CONTAINING PROTEIN"/>
    <property type="match status" value="1"/>
</dbReference>
<proteinExistence type="predicted"/>
<dbReference type="PROSITE" id="PS50110">
    <property type="entry name" value="RESPONSE_REGULATORY"/>
    <property type="match status" value="1"/>
</dbReference>
<dbReference type="InterPro" id="IPR050595">
    <property type="entry name" value="Bact_response_regulator"/>
</dbReference>
<evidence type="ECO:0000256" key="1">
    <source>
        <dbReference type="ARBA" id="ARBA00022553"/>
    </source>
</evidence>
<reference evidence="4 5" key="1">
    <citation type="journal article" date="2015" name="Nature">
        <title>rRNA introns, odd ribosomes, and small enigmatic genomes across a large radiation of phyla.</title>
        <authorList>
            <person name="Brown C.T."/>
            <person name="Hug L.A."/>
            <person name="Thomas B.C."/>
            <person name="Sharon I."/>
            <person name="Castelle C.J."/>
            <person name="Singh A."/>
            <person name="Wilkins M.J."/>
            <person name="Williams K.H."/>
            <person name="Banfield J.F."/>
        </authorList>
    </citation>
    <scope>NUCLEOTIDE SEQUENCE [LARGE SCALE GENOMIC DNA]</scope>
</reference>
<evidence type="ECO:0000256" key="2">
    <source>
        <dbReference type="PROSITE-ProRule" id="PRU00169"/>
    </source>
</evidence>
<evidence type="ECO:0000313" key="4">
    <source>
        <dbReference type="EMBL" id="KKW24030.1"/>
    </source>
</evidence>
<dbReference type="InterPro" id="IPR011006">
    <property type="entry name" value="CheY-like_superfamily"/>
</dbReference>